<comment type="caution">
    <text evidence="1">The sequence shown here is derived from an EMBL/GenBank/DDBJ whole genome shotgun (WGS) entry which is preliminary data.</text>
</comment>
<dbReference type="RefSeq" id="WP_199394256.1">
    <property type="nucleotide sequence ID" value="NZ_JAEMHK010000003.1"/>
</dbReference>
<dbReference type="Gene3D" id="3.30.420.10">
    <property type="entry name" value="Ribonuclease H-like superfamily/Ribonuclease H"/>
    <property type="match status" value="1"/>
</dbReference>
<keyword evidence="2" id="KW-1185">Reference proteome</keyword>
<name>A0ABS0YP48_9BACT</name>
<organism evidence="1 2">
    <name type="scientific">Geomonas propionica</name>
    <dbReference type="NCBI Taxonomy" id="2798582"/>
    <lineage>
        <taxon>Bacteria</taxon>
        <taxon>Pseudomonadati</taxon>
        <taxon>Thermodesulfobacteriota</taxon>
        <taxon>Desulfuromonadia</taxon>
        <taxon>Geobacterales</taxon>
        <taxon>Geobacteraceae</taxon>
        <taxon>Geomonas</taxon>
    </lineage>
</organism>
<gene>
    <name evidence="1" type="ORF">JFN90_06340</name>
</gene>
<dbReference type="Proteomes" id="UP000641025">
    <property type="component" value="Unassembled WGS sequence"/>
</dbReference>
<dbReference type="SUPFAM" id="SSF53098">
    <property type="entry name" value="Ribonuclease H-like"/>
    <property type="match status" value="1"/>
</dbReference>
<proteinExistence type="predicted"/>
<dbReference type="CDD" id="cd22992">
    <property type="entry name" value="MOC1"/>
    <property type="match status" value="1"/>
</dbReference>
<dbReference type="InterPro" id="IPR012337">
    <property type="entry name" value="RNaseH-like_sf"/>
</dbReference>
<dbReference type="InterPro" id="IPR036397">
    <property type="entry name" value="RNaseH_sf"/>
</dbReference>
<accession>A0ABS0YP48</accession>
<protein>
    <submittedName>
        <fullName evidence="1">Uncharacterized protein</fullName>
    </submittedName>
</protein>
<reference evidence="1 2" key="1">
    <citation type="submission" date="2020-12" db="EMBL/GenBank/DDBJ databases">
        <title>Geomonas sp. Red259, isolated from paddy soil.</title>
        <authorList>
            <person name="Xu Z."/>
            <person name="Zhang Z."/>
            <person name="Masuda Y."/>
            <person name="Itoh H."/>
            <person name="Senoo K."/>
        </authorList>
    </citation>
    <scope>NUCLEOTIDE SEQUENCE [LARGE SCALE GENOMIC DNA]</scope>
    <source>
        <strain evidence="1 2">Red259</strain>
    </source>
</reference>
<evidence type="ECO:0000313" key="2">
    <source>
        <dbReference type="Proteomes" id="UP000641025"/>
    </source>
</evidence>
<evidence type="ECO:0000313" key="1">
    <source>
        <dbReference type="EMBL" id="MBJ6799754.1"/>
    </source>
</evidence>
<dbReference type="EMBL" id="JAEMHK010000003">
    <property type="protein sequence ID" value="MBJ6799754.1"/>
    <property type="molecule type" value="Genomic_DNA"/>
</dbReference>
<sequence length="156" mass="17839">MQKENLKYYLGIDPGKKGALSILRQDGTPQWWARMPQGKPEIIDTLVNLIQEHPHLVMVVELAQAMPGQGVTSCFRYGHHFATFEDVAILLKIPYHEVRPAVWKKVFGLSSDKRLSTSVCRRIFPKVDLIPPRCRTDHDGIAEALLIAEWGRRRNL</sequence>